<keyword evidence="2" id="KW-1185">Reference proteome</keyword>
<dbReference type="InterPro" id="IPR016181">
    <property type="entry name" value="Acyl_CoA_acyltransferase"/>
</dbReference>
<accession>A0ABP8NLV8</accession>
<dbReference type="Gene3D" id="3.40.630.30">
    <property type="match status" value="1"/>
</dbReference>
<name>A0ABP8NLV8_9BACT</name>
<reference evidence="2" key="1">
    <citation type="journal article" date="2019" name="Int. J. Syst. Evol. Microbiol.">
        <title>The Global Catalogue of Microorganisms (GCM) 10K type strain sequencing project: providing services to taxonomists for standard genome sequencing and annotation.</title>
        <authorList>
            <consortium name="The Broad Institute Genomics Platform"/>
            <consortium name="The Broad Institute Genome Sequencing Center for Infectious Disease"/>
            <person name="Wu L."/>
            <person name="Ma J."/>
        </authorList>
    </citation>
    <scope>NUCLEOTIDE SEQUENCE [LARGE SCALE GENOMIC DNA]</scope>
    <source>
        <strain evidence="2">JCM 17759</strain>
    </source>
</reference>
<evidence type="ECO:0000313" key="1">
    <source>
        <dbReference type="EMBL" id="GAA4469477.1"/>
    </source>
</evidence>
<dbReference type="EMBL" id="BAABGA010000107">
    <property type="protein sequence ID" value="GAA4469477.1"/>
    <property type="molecule type" value="Genomic_DNA"/>
</dbReference>
<protein>
    <submittedName>
        <fullName evidence="1">GNAT family N-acetyltransferase</fullName>
    </submittedName>
</protein>
<dbReference type="Proteomes" id="UP001500840">
    <property type="component" value="Unassembled WGS sequence"/>
</dbReference>
<sequence length="218" mass="24140">MKLPLFILRVAYTLARRFKIADATRLLHLEAADFLAPTLPDGYTLRSPGAGELFELIQAGKAPAEIGSPRNVSSQRRVVVVTTPENDVVSYLWIAIESVDANENFSRARHLGTSVHLPPRAGFLFNAWTHPDQRGKRFIGCMMSYIIENQLVDTDTLVTTMDWTNEKSSRAFAHVGMKPIGTVIRLGRGPLQLSLLPRAASQFGLKLACQAPGYKFAF</sequence>
<comment type="caution">
    <text evidence="1">The sequence shown here is derived from an EMBL/GenBank/DDBJ whole genome shotgun (WGS) entry which is preliminary data.</text>
</comment>
<dbReference type="SUPFAM" id="SSF55729">
    <property type="entry name" value="Acyl-CoA N-acyltransferases (Nat)"/>
    <property type="match status" value="1"/>
</dbReference>
<organism evidence="1 2">
    <name type="scientific">Novipirellula rosea</name>
    <dbReference type="NCBI Taxonomy" id="1031540"/>
    <lineage>
        <taxon>Bacteria</taxon>
        <taxon>Pseudomonadati</taxon>
        <taxon>Planctomycetota</taxon>
        <taxon>Planctomycetia</taxon>
        <taxon>Pirellulales</taxon>
        <taxon>Pirellulaceae</taxon>
        <taxon>Novipirellula</taxon>
    </lineage>
</organism>
<dbReference type="RefSeq" id="WP_345327472.1">
    <property type="nucleotide sequence ID" value="NZ_BAABGA010000107.1"/>
</dbReference>
<evidence type="ECO:0000313" key="2">
    <source>
        <dbReference type="Proteomes" id="UP001500840"/>
    </source>
</evidence>
<proteinExistence type="predicted"/>
<gene>
    <name evidence="1" type="ORF">GCM10023156_61550</name>
</gene>